<evidence type="ECO:0000313" key="2">
    <source>
        <dbReference type="EMBL" id="SFN00979.1"/>
    </source>
</evidence>
<dbReference type="AlphaFoldDB" id="A0A1I4VIF0"/>
<reference evidence="3" key="1">
    <citation type="submission" date="2016-10" db="EMBL/GenBank/DDBJ databases">
        <authorList>
            <person name="Varghese N."/>
            <person name="Submissions S."/>
        </authorList>
    </citation>
    <scope>NUCLEOTIDE SEQUENCE [LARGE SCALE GENOMIC DNA]</scope>
    <source>
        <strain evidence="3">BL36</strain>
    </source>
</reference>
<name>A0A1I4VIF0_9HYPH</name>
<keyword evidence="3" id="KW-1185">Reference proteome</keyword>
<feature type="region of interest" description="Disordered" evidence="1">
    <location>
        <begin position="1"/>
        <end position="58"/>
    </location>
</feature>
<dbReference type="RefSeq" id="WP_167367914.1">
    <property type="nucleotide sequence ID" value="NZ_FOTK01000103.1"/>
</dbReference>
<dbReference type="EMBL" id="FOTK01000103">
    <property type="protein sequence ID" value="SFN00979.1"/>
    <property type="molecule type" value="Genomic_DNA"/>
</dbReference>
<evidence type="ECO:0000256" key="1">
    <source>
        <dbReference type="SAM" id="MobiDB-lite"/>
    </source>
</evidence>
<accession>A0A1I4VIF0</accession>
<evidence type="ECO:0000313" key="3">
    <source>
        <dbReference type="Proteomes" id="UP000199048"/>
    </source>
</evidence>
<sequence>MTETDKPHGVSVVPPTVPIRNVNVPDPTAGSEPESKDVVQDAESKPDDPDKAAKDGLA</sequence>
<organism evidence="2 3">
    <name type="scientific">Methylobacterium pseudosasicola</name>
    <dbReference type="NCBI Taxonomy" id="582667"/>
    <lineage>
        <taxon>Bacteria</taxon>
        <taxon>Pseudomonadati</taxon>
        <taxon>Pseudomonadota</taxon>
        <taxon>Alphaproteobacteria</taxon>
        <taxon>Hyphomicrobiales</taxon>
        <taxon>Methylobacteriaceae</taxon>
        <taxon>Methylobacterium</taxon>
    </lineage>
</organism>
<proteinExistence type="predicted"/>
<protein>
    <submittedName>
        <fullName evidence="2">Uncharacterized protein</fullName>
    </submittedName>
</protein>
<gene>
    <name evidence="2" type="ORF">SAMN05192568_11032</name>
</gene>
<dbReference type="Proteomes" id="UP000199048">
    <property type="component" value="Unassembled WGS sequence"/>
</dbReference>
<feature type="compositionally biased region" description="Basic and acidic residues" evidence="1">
    <location>
        <begin position="33"/>
        <end position="58"/>
    </location>
</feature>